<keyword evidence="2" id="KW-0812">Transmembrane</keyword>
<dbReference type="EMBL" id="JAFIMR010000006">
    <property type="protein sequence ID" value="KAI1877319.1"/>
    <property type="molecule type" value="Genomic_DNA"/>
</dbReference>
<feature type="region of interest" description="Disordered" evidence="1">
    <location>
        <begin position="127"/>
        <end position="163"/>
    </location>
</feature>
<comment type="caution">
    <text evidence="3">The sequence shown here is derived from an EMBL/GenBank/DDBJ whole genome shotgun (WGS) entry which is preliminary data.</text>
</comment>
<sequence length="163" mass="16794">MPALPNLADGALNLLSSGSSMLERQVTRNGIVARYSTSYNDDYNRARTTISGGIIAVIVIIIVVVLAVCIGGCCFYNRSQKRRQQRRAEMSKWQTDHPNAMANNTSYNAYQATSMVPPPTYTGVTEPGAAHVAGHHGATTTDNGGGCSTGGGGGSGGAGGTGA</sequence>
<proteinExistence type="predicted"/>
<gene>
    <name evidence="3" type="ORF">JX265_003327</name>
</gene>
<name>A0A9P9WSA2_9PEZI</name>
<keyword evidence="2" id="KW-0472">Membrane</keyword>
<dbReference type="Proteomes" id="UP000829685">
    <property type="component" value="Unassembled WGS sequence"/>
</dbReference>
<accession>A0A9P9WSA2</accession>
<dbReference type="AlphaFoldDB" id="A0A9P9WSA2"/>
<organism evidence="3 4">
    <name type="scientific">Neoarthrinium moseri</name>
    <dbReference type="NCBI Taxonomy" id="1658444"/>
    <lineage>
        <taxon>Eukaryota</taxon>
        <taxon>Fungi</taxon>
        <taxon>Dikarya</taxon>
        <taxon>Ascomycota</taxon>
        <taxon>Pezizomycotina</taxon>
        <taxon>Sordariomycetes</taxon>
        <taxon>Xylariomycetidae</taxon>
        <taxon>Amphisphaeriales</taxon>
        <taxon>Apiosporaceae</taxon>
        <taxon>Neoarthrinium</taxon>
    </lineage>
</organism>
<evidence type="ECO:0000313" key="4">
    <source>
        <dbReference type="Proteomes" id="UP000829685"/>
    </source>
</evidence>
<evidence type="ECO:0000256" key="1">
    <source>
        <dbReference type="SAM" id="MobiDB-lite"/>
    </source>
</evidence>
<protein>
    <submittedName>
        <fullName evidence="3">Uncharacterized protein</fullName>
    </submittedName>
</protein>
<feature type="transmembrane region" description="Helical" evidence="2">
    <location>
        <begin position="50"/>
        <end position="77"/>
    </location>
</feature>
<keyword evidence="2" id="KW-1133">Transmembrane helix</keyword>
<reference evidence="3" key="1">
    <citation type="submission" date="2021-03" db="EMBL/GenBank/DDBJ databases">
        <title>Revisited historic fungal species revealed as producer of novel bioactive compounds through whole genome sequencing and comparative genomics.</title>
        <authorList>
            <person name="Vignolle G.A."/>
            <person name="Hochenegger N."/>
            <person name="Mach R.L."/>
            <person name="Mach-Aigner A.R."/>
            <person name="Javad Rahimi M."/>
            <person name="Salim K.A."/>
            <person name="Chan C.M."/>
            <person name="Lim L.B.L."/>
            <person name="Cai F."/>
            <person name="Druzhinina I.S."/>
            <person name="U'Ren J.M."/>
            <person name="Derntl C."/>
        </authorList>
    </citation>
    <scope>NUCLEOTIDE SEQUENCE</scope>
    <source>
        <strain evidence="3">TUCIM 5799</strain>
    </source>
</reference>
<evidence type="ECO:0000256" key="2">
    <source>
        <dbReference type="SAM" id="Phobius"/>
    </source>
</evidence>
<evidence type="ECO:0000313" key="3">
    <source>
        <dbReference type="EMBL" id="KAI1877319.1"/>
    </source>
</evidence>
<feature type="compositionally biased region" description="Low complexity" evidence="1">
    <location>
        <begin position="128"/>
        <end position="141"/>
    </location>
</feature>
<feature type="compositionally biased region" description="Gly residues" evidence="1">
    <location>
        <begin position="143"/>
        <end position="163"/>
    </location>
</feature>
<keyword evidence="4" id="KW-1185">Reference proteome</keyword>